<evidence type="ECO:0000256" key="2">
    <source>
        <dbReference type="ARBA" id="ARBA00012438"/>
    </source>
</evidence>
<comment type="catalytic activity">
    <reaction evidence="1">
        <text>ATP + protein L-histidine = ADP + protein N-phospho-L-histidine.</text>
        <dbReference type="EC" id="2.7.13.3"/>
    </reaction>
</comment>
<sequence>MTHVSDKTILDQLQEIPTFNGLPEDQLHWFAKHTRIVELQEGDNLFKKGEPADHMWVILEGKIQLLLEQNGQWLPAFTINKGDITGLLPFSQLKIAAGTAIAATHATILGFHRDDFPELERISPELTRRLVVVMTSRIREFTKSQEQRAKLLSLSKLSAGLAHELNNPASAIARTTGELGKCMAKLPALVQQLTNHQLTDAEFREVTELIQTKARQLLPVLSSYQQSEKEEELINWMDAKEIEESWCLAETFVRSGIDIADLETIAAQTPAKALSDILAWLETTLNMGSLVKEIQEASTRISGIVNSVKVYTHMDQASDRQWVNLHTGIDTTLSMLSYKLTSKQIQVQKRYAEDLPQARGIITELNQLWTNLIDNAIDAMDTGGILEISTHKEGSFAQVQITDNGTGIPPEIISKIFDPFFTTKEIGKGTGLGLDIVNRIVQNHSGTIQVESIPGRTQFTITFPLESEQ</sequence>
<dbReference type="SUPFAM" id="SSF55874">
    <property type="entry name" value="ATPase domain of HSP90 chaperone/DNA topoisomerase II/histidine kinase"/>
    <property type="match status" value="1"/>
</dbReference>
<dbReference type="CDD" id="cd00082">
    <property type="entry name" value="HisKA"/>
    <property type="match status" value="1"/>
</dbReference>
<dbReference type="InterPro" id="IPR014710">
    <property type="entry name" value="RmlC-like_jellyroll"/>
</dbReference>
<feature type="domain" description="Cyclic nucleotide-binding" evidence="4">
    <location>
        <begin position="18"/>
        <end position="137"/>
    </location>
</feature>
<comment type="caution">
    <text evidence="6">The sequence shown here is derived from an EMBL/GenBank/DDBJ whole genome shotgun (WGS) entry which is preliminary data.</text>
</comment>
<dbReference type="SMART" id="SM00100">
    <property type="entry name" value="cNMP"/>
    <property type="match status" value="1"/>
</dbReference>
<gene>
    <name evidence="6" type="ORF">Q0590_11095</name>
</gene>
<protein>
    <recommendedName>
        <fullName evidence="2">histidine kinase</fullName>
        <ecNumber evidence="2">2.7.13.3</ecNumber>
    </recommendedName>
</protein>
<dbReference type="GO" id="GO:0005524">
    <property type="term" value="F:ATP binding"/>
    <property type="evidence" value="ECO:0007669"/>
    <property type="project" value="UniProtKB-KW"/>
</dbReference>
<reference evidence="6" key="1">
    <citation type="submission" date="2023-07" db="EMBL/GenBank/DDBJ databases">
        <title>The genome sequence of Rhodocytophaga aerolata KACC 12507.</title>
        <authorList>
            <person name="Zhang X."/>
        </authorList>
    </citation>
    <scope>NUCLEOTIDE SEQUENCE</scope>
    <source>
        <strain evidence="6">KACC 12507</strain>
    </source>
</reference>
<dbReference type="Pfam" id="PF00027">
    <property type="entry name" value="cNMP_binding"/>
    <property type="match status" value="1"/>
</dbReference>
<keyword evidence="3" id="KW-0597">Phosphoprotein</keyword>
<keyword evidence="6" id="KW-0067">ATP-binding</keyword>
<dbReference type="SUPFAM" id="SSF51206">
    <property type="entry name" value="cAMP-binding domain-like"/>
    <property type="match status" value="1"/>
</dbReference>
<dbReference type="PROSITE" id="PS50109">
    <property type="entry name" value="HIS_KIN"/>
    <property type="match status" value="1"/>
</dbReference>
<dbReference type="Gene3D" id="3.30.565.10">
    <property type="entry name" value="Histidine kinase-like ATPase, C-terminal domain"/>
    <property type="match status" value="1"/>
</dbReference>
<evidence type="ECO:0000259" key="5">
    <source>
        <dbReference type="PROSITE" id="PS50109"/>
    </source>
</evidence>
<dbReference type="InterPro" id="IPR003661">
    <property type="entry name" value="HisK_dim/P_dom"/>
</dbReference>
<dbReference type="InterPro" id="IPR005467">
    <property type="entry name" value="His_kinase_dom"/>
</dbReference>
<evidence type="ECO:0000259" key="4">
    <source>
        <dbReference type="PROSITE" id="PS50042"/>
    </source>
</evidence>
<dbReference type="EC" id="2.7.13.3" evidence="2"/>
<dbReference type="InterPro" id="IPR000595">
    <property type="entry name" value="cNMP-bd_dom"/>
</dbReference>
<dbReference type="SMART" id="SM00387">
    <property type="entry name" value="HATPase_c"/>
    <property type="match status" value="1"/>
</dbReference>
<dbReference type="PROSITE" id="PS50042">
    <property type="entry name" value="CNMP_BINDING_3"/>
    <property type="match status" value="1"/>
</dbReference>
<dbReference type="Gene3D" id="1.10.287.130">
    <property type="match status" value="1"/>
</dbReference>
<dbReference type="InterPro" id="IPR004358">
    <property type="entry name" value="Sig_transdc_His_kin-like_C"/>
</dbReference>
<dbReference type="Gene3D" id="2.60.120.10">
    <property type="entry name" value="Jelly Rolls"/>
    <property type="match status" value="1"/>
</dbReference>
<evidence type="ECO:0000256" key="1">
    <source>
        <dbReference type="ARBA" id="ARBA00000085"/>
    </source>
</evidence>
<evidence type="ECO:0000313" key="7">
    <source>
        <dbReference type="Proteomes" id="UP001168528"/>
    </source>
</evidence>
<dbReference type="PRINTS" id="PR00344">
    <property type="entry name" value="BCTRLSENSOR"/>
</dbReference>
<evidence type="ECO:0000256" key="3">
    <source>
        <dbReference type="ARBA" id="ARBA00022553"/>
    </source>
</evidence>
<dbReference type="Proteomes" id="UP001168528">
    <property type="component" value="Unassembled WGS sequence"/>
</dbReference>
<evidence type="ECO:0000313" key="6">
    <source>
        <dbReference type="EMBL" id="MDO1446802.1"/>
    </source>
</evidence>
<dbReference type="InterPro" id="IPR003594">
    <property type="entry name" value="HATPase_dom"/>
</dbReference>
<dbReference type="RefSeq" id="WP_302037607.1">
    <property type="nucleotide sequence ID" value="NZ_JAUKPO010000005.1"/>
</dbReference>
<dbReference type="Pfam" id="PF02518">
    <property type="entry name" value="HATPase_c"/>
    <property type="match status" value="1"/>
</dbReference>
<name>A0ABT8R7R6_9BACT</name>
<dbReference type="CDD" id="cd00038">
    <property type="entry name" value="CAP_ED"/>
    <property type="match status" value="1"/>
</dbReference>
<dbReference type="PANTHER" id="PTHR43065:SF48">
    <property type="entry name" value="HISTIDINE KINASE"/>
    <property type="match status" value="1"/>
</dbReference>
<organism evidence="6 7">
    <name type="scientific">Rhodocytophaga aerolata</name>
    <dbReference type="NCBI Taxonomy" id="455078"/>
    <lineage>
        <taxon>Bacteria</taxon>
        <taxon>Pseudomonadati</taxon>
        <taxon>Bacteroidota</taxon>
        <taxon>Cytophagia</taxon>
        <taxon>Cytophagales</taxon>
        <taxon>Rhodocytophagaceae</taxon>
        <taxon>Rhodocytophaga</taxon>
    </lineage>
</organism>
<dbReference type="PANTHER" id="PTHR43065">
    <property type="entry name" value="SENSOR HISTIDINE KINASE"/>
    <property type="match status" value="1"/>
</dbReference>
<dbReference type="InterPro" id="IPR036890">
    <property type="entry name" value="HATPase_C_sf"/>
</dbReference>
<dbReference type="InterPro" id="IPR018490">
    <property type="entry name" value="cNMP-bd_dom_sf"/>
</dbReference>
<accession>A0ABT8R7R6</accession>
<proteinExistence type="predicted"/>
<keyword evidence="7" id="KW-1185">Reference proteome</keyword>
<dbReference type="EMBL" id="JAUKPO010000005">
    <property type="protein sequence ID" value="MDO1446802.1"/>
    <property type="molecule type" value="Genomic_DNA"/>
</dbReference>
<feature type="domain" description="Histidine kinase" evidence="5">
    <location>
        <begin position="268"/>
        <end position="467"/>
    </location>
</feature>
<keyword evidence="6" id="KW-0547">Nucleotide-binding</keyword>